<dbReference type="Proteomes" id="UP000094869">
    <property type="component" value="Unassembled WGS sequence"/>
</dbReference>
<evidence type="ECO:0000313" key="11">
    <source>
        <dbReference type="Proteomes" id="UP000094271"/>
    </source>
</evidence>
<feature type="transmembrane region" description="Helical" evidence="7">
    <location>
        <begin position="141"/>
        <end position="162"/>
    </location>
</feature>
<evidence type="ECO:0000313" key="9">
    <source>
        <dbReference type="EMBL" id="ODR49170.1"/>
    </source>
</evidence>
<comment type="similarity">
    <text evidence="7">Belongs to the binding-protein-dependent transport system permease family.</text>
</comment>
<dbReference type="PANTHER" id="PTHR43744:SF9">
    <property type="entry name" value="POLYGALACTURONAN_RHAMNOGALACTURONAN TRANSPORT SYSTEM PERMEASE PROTEIN YTCP"/>
    <property type="match status" value="1"/>
</dbReference>
<organism evidence="9 11">
    <name type="scientific">Eisenbergiella tayi</name>
    <dbReference type="NCBI Taxonomy" id="1432052"/>
    <lineage>
        <taxon>Bacteria</taxon>
        <taxon>Bacillati</taxon>
        <taxon>Bacillota</taxon>
        <taxon>Clostridia</taxon>
        <taxon>Lachnospirales</taxon>
        <taxon>Lachnospiraceae</taxon>
        <taxon>Eisenbergiella</taxon>
    </lineage>
</organism>
<evidence type="ECO:0000313" key="12">
    <source>
        <dbReference type="Proteomes" id="UP000094869"/>
    </source>
</evidence>
<keyword evidence="2 7" id="KW-0813">Transport</keyword>
<keyword evidence="4 7" id="KW-0812">Transmembrane</keyword>
<feature type="transmembrane region" description="Helical" evidence="7">
    <location>
        <begin position="263"/>
        <end position="282"/>
    </location>
</feature>
<dbReference type="CDD" id="cd06261">
    <property type="entry name" value="TM_PBP2"/>
    <property type="match status" value="1"/>
</dbReference>
<dbReference type="Proteomes" id="UP000094271">
    <property type="component" value="Unassembled WGS sequence"/>
</dbReference>
<feature type="transmembrane region" description="Helical" evidence="7">
    <location>
        <begin position="183"/>
        <end position="205"/>
    </location>
</feature>
<evidence type="ECO:0000256" key="5">
    <source>
        <dbReference type="ARBA" id="ARBA00022989"/>
    </source>
</evidence>
<dbReference type="Gene3D" id="1.10.3720.10">
    <property type="entry name" value="MetI-like"/>
    <property type="match status" value="1"/>
</dbReference>
<feature type="transmembrane region" description="Helical" evidence="7">
    <location>
        <begin position="109"/>
        <end position="129"/>
    </location>
</feature>
<evidence type="ECO:0000256" key="4">
    <source>
        <dbReference type="ARBA" id="ARBA00022692"/>
    </source>
</evidence>
<dbReference type="SUPFAM" id="SSF161098">
    <property type="entry name" value="MetI-like"/>
    <property type="match status" value="1"/>
</dbReference>
<accession>A0A1E3UGX6</accession>
<comment type="caution">
    <text evidence="9">The sequence shown here is derived from an EMBL/GenBank/DDBJ whole genome shotgun (WGS) entry which is preliminary data.</text>
</comment>
<keyword evidence="12" id="KW-1185">Reference proteome</keyword>
<feature type="domain" description="ABC transmembrane type-1" evidence="8">
    <location>
        <begin position="74"/>
        <end position="286"/>
    </location>
</feature>
<evidence type="ECO:0000256" key="1">
    <source>
        <dbReference type="ARBA" id="ARBA00004651"/>
    </source>
</evidence>
<dbReference type="AlphaFoldDB" id="A0A1E3UGX6"/>
<dbReference type="PANTHER" id="PTHR43744">
    <property type="entry name" value="ABC TRANSPORTER PERMEASE PROTEIN MG189-RELATED-RELATED"/>
    <property type="match status" value="1"/>
</dbReference>
<dbReference type="Pfam" id="PF00528">
    <property type="entry name" value="BPD_transp_1"/>
    <property type="match status" value="1"/>
</dbReference>
<dbReference type="InterPro" id="IPR000515">
    <property type="entry name" value="MetI-like"/>
</dbReference>
<keyword evidence="5 7" id="KW-1133">Transmembrane helix</keyword>
<dbReference type="PROSITE" id="PS50928">
    <property type="entry name" value="ABC_TM1"/>
    <property type="match status" value="1"/>
</dbReference>
<feature type="transmembrane region" description="Helical" evidence="7">
    <location>
        <begin position="12"/>
        <end position="31"/>
    </location>
</feature>
<dbReference type="EMBL" id="MEHA01000014">
    <property type="protein sequence ID" value="ODR49170.1"/>
    <property type="molecule type" value="Genomic_DNA"/>
</dbReference>
<name>A0A1E3UGX6_9FIRM</name>
<dbReference type="InterPro" id="IPR035906">
    <property type="entry name" value="MetI-like_sf"/>
</dbReference>
<keyword evidence="6 7" id="KW-0472">Membrane</keyword>
<evidence type="ECO:0000256" key="2">
    <source>
        <dbReference type="ARBA" id="ARBA00022448"/>
    </source>
</evidence>
<gene>
    <name evidence="9" type="ORF">BEI59_18840</name>
    <name evidence="10" type="ORF">BEI63_11600</name>
</gene>
<evidence type="ECO:0000256" key="7">
    <source>
        <dbReference type="RuleBase" id="RU363032"/>
    </source>
</evidence>
<evidence type="ECO:0000256" key="6">
    <source>
        <dbReference type="ARBA" id="ARBA00023136"/>
    </source>
</evidence>
<dbReference type="RefSeq" id="WP_069410350.1">
    <property type="nucleotide sequence ID" value="NZ_DBFYTW010000327.1"/>
</dbReference>
<protein>
    <submittedName>
        <fullName evidence="9">Sugar ABC transporter permease</fullName>
    </submittedName>
</protein>
<comment type="subcellular location">
    <subcellularLocation>
        <location evidence="1 7">Cell membrane</location>
        <topology evidence="1 7">Multi-pass membrane protein</topology>
    </subcellularLocation>
</comment>
<proteinExistence type="inferred from homology"/>
<dbReference type="GO" id="GO:0055085">
    <property type="term" value="P:transmembrane transport"/>
    <property type="evidence" value="ECO:0007669"/>
    <property type="project" value="InterPro"/>
</dbReference>
<feature type="transmembrane region" description="Helical" evidence="7">
    <location>
        <begin position="78"/>
        <end position="97"/>
    </location>
</feature>
<dbReference type="GO" id="GO:0005886">
    <property type="term" value="C:plasma membrane"/>
    <property type="evidence" value="ECO:0007669"/>
    <property type="project" value="UniProtKB-SubCell"/>
</dbReference>
<evidence type="ECO:0000256" key="3">
    <source>
        <dbReference type="ARBA" id="ARBA00022475"/>
    </source>
</evidence>
<dbReference type="EMBL" id="MEHD01000021">
    <property type="protein sequence ID" value="ODR57736.1"/>
    <property type="molecule type" value="Genomic_DNA"/>
</dbReference>
<dbReference type="OrthoDB" id="157184at2"/>
<keyword evidence="3" id="KW-1003">Cell membrane</keyword>
<sequence length="297" mass="33508">MKHSGLNDKLFDMIAIIISGLLLIITLYPLIYVLSASFSDPVIVTKGELWLLPKGLTLDGYKAIFDYKPIWVGYRNTLFYSVFGTVISLVFTLPCAYALSRHDMKGRNIIMFLFLFTMFFNGGMIPTYLAMKQFGLLNTVWAVLIPGAVGVSNLIIARTYFANSVPWEIQEAAIVDGCSNTRLFLAIVLPLSMPMVAVLTLYAFVYQWNQFFNALIYLSDSKLYPLQLYLRNILLMDQMNALLEGDSEAMQALLERIQLKESMKYGIVVVSTLPVLIIYPFLQKYFAKGVMMGAIKG</sequence>
<reference evidence="10 12" key="1">
    <citation type="submission" date="2016-08" db="EMBL/GenBank/DDBJ databases">
        <title>Characterization of Isolates of Eisenbergiella tayi Derived from Blood Cultures, Using Whole Genome Sequencing.</title>
        <authorList>
            <person name="Bernier A.-M."/>
            <person name="Burdz T."/>
            <person name="Wiebe D."/>
            <person name="Bernard K."/>
        </authorList>
    </citation>
    <scope>NUCLEOTIDE SEQUENCE [LARGE SCALE GENOMIC DNA]</scope>
    <source>
        <strain evidence="10 12">NML120146</strain>
    </source>
</reference>
<evidence type="ECO:0000313" key="10">
    <source>
        <dbReference type="EMBL" id="ODR57736.1"/>
    </source>
</evidence>
<reference evidence="9 11" key="2">
    <citation type="submission" date="2016-08" db="EMBL/GenBank/DDBJ databases">
        <authorList>
            <person name="Seilhamer J.J."/>
        </authorList>
    </citation>
    <scope>NUCLEOTIDE SEQUENCE [LARGE SCALE GENOMIC DNA]</scope>
    <source>
        <strain evidence="9 11">NML150140-1</strain>
    </source>
</reference>
<evidence type="ECO:0000259" key="8">
    <source>
        <dbReference type="PROSITE" id="PS50928"/>
    </source>
</evidence>